<evidence type="ECO:0000313" key="8">
    <source>
        <dbReference type="EMBL" id="CAK9269095.1"/>
    </source>
</evidence>
<evidence type="ECO:0000256" key="3">
    <source>
        <dbReference type="ARBA" id="ARBA00022529"/>
    </source>
</evidence>
<dbReference type="Gene3D" id="1.20.5.190">
    <property type="match status" value="1"/>
</dbReference>
<dbReference type="PANTHER" id="PTHR11195:SF13">
    <property type="entry name" value="INVERTEBRATE-TYPE LYSOZYME 2-RELATED"/>
    <property type="match status" value="1"/>
</dbReference>
<dbReference type="InterPro" id="IPR008597">
    <property type="entry name" value="Invert_lysozyme"/>
</dbReference>
<dbReference type="SUPFAM" id="SSF52540">
    <property type="entry name" value="P-loop containing nucleoside triphosphate hydrolases"/>
    <property type="match status" value="1"/>
</dbReference>
<comment type="catalytic activity">
    <reaction evidence="1">
        <text>Hydrolysis of (1-&gt;4)-beta-linkages between N-acetylmuramic acid and N-acetyl-D-glucosamine residues in a peptidoglycan and between N-acetyl-D-glucosamine residues in chitodextrins.</text>
        <dbReference type="EC" id="3.2.1.17"/>
    </reaction>
</comment>
<keyword evidence="5" id="KW-0378">Hydrolase</keyword>
<dbReference type="InterPro" id="IPR027417">
    <property type="entry name" value="P-loop_NTPase"/>
</dbReference>
<evidence type="ECO:0000256" key="7">
    <source>
        <dbReference type="ARBA" id="ARBA00023295"/>
    </source>
</evidence>
<reference evidence="8 9" key="1">
    <citation type="submission" date="2024-02" db="EMBL/GenBank/DDBJ databases">
        <authorList>
            <consortium name="ELIXIR-Norway"/>
            <consortium name="Elixir Norway"/>
        </authorList>
    </citation>
    <scope>NUCLEOTIDE SEQUENCE [LARGE SCALE GENOMIC DNA]</scope>
</reference>
<dbReference type="PROSITE" id="PS50096">
    <property type="entry name" value="IQ"/>
    <property type="match status" value="1"/>
</dbReference>
<keyword evidence="3" id="KW-0929">Antimicrobial</keyword>
<evidence type="ECO:0000256" key="5">
    <source>
        <dbReference type="ARBA" id="ARBA00022801"/>
    </source>
</evidence>
<keyword evidence="9" id="KW-1185">Reference proteome</keyword>
<accession>A0ABP0WUG5</accession>
<dbReference type="EC" id="3.2.1.17" evidence="2"/>
<proteinExistence type="predicted"/>
<dbReference type="InterPro" id="IPR000048">
    <property type="entry name" value="IQ_motif_EF-hand-BS"/>
</dbReference>
<sequence length="1278" mass="140726">MPGDAAQLLQRSKMVSSRDLERAENTAIACSLKYCPDAILKGDWETLAKIYNGGPIMAKTVYNWSKVSNHLHQHEASEVHAVNAKIGALLQPSKKLSGVKVSSKADVIKKMTQLDRKWGLAAVESDKPAIPLKTYQASKLYRKRKPQRSVKVRLRNVAVSPRISPRCSNNTKLSALIVERVQTRCLIADVSSKHPSLQSLLHFGYWTFPQSAKLHQAALRLQTFWRMHVARLNYQRLRSVALLLQKWWRKYQGHKVQGTISLSRNICSENGQGGLDESYSGVHALQRTYMPPDSMTAKCSRLPEKSGDTAKSFFEMPTSPVDYLYDVNISEKWKDQILTELATSFFVSPEANTLNRNTSNDNGMDLLCTTGVENAPAVTNINSSFSLANSVAFSFPQEPDEGLEVKSPTALSSPFWVWNQTVVENGRKLPSTVESEPSSADLCNAPTERVKRLPSLTLKQSYLEESPLSPTREWISTPAGSYKSSPSWKIRVPVEVKLDDNLPQSGRWFQDLGRVDIPSSWWDSTEMKSMPTDGVWIQDSSHNSKNSLDATGSLECSPMSAGLIVKRCASLDLHHQIDDASASLNIGVHAVTPLVTHCRGSDSPLSPAMEEELLEELAKLLVPGANAVSSSGTSNFQASAPSLTGTLEPGSCFKARVQSKVNSGNSARKLDFPVGNGDGLQESAGCAGDMLNTSSKVGYMTSAQESEQQVSADDARCSVTEPSLPMSQPGPAAVQSDCELFQRNNLFQSDAGMNMLKDCPWPLRDGNQSTGYLQSTLQSPFDGISGGFLPFSEASSDSSPWTPNKPWGPSYQGAAATQGELDTVYGRVQVETTDQHNGGSRDLVADIQAGTALVSPLSRWQQMPDTYTEDPQSILSKSLVCLQSDQFDAIIDSKPDCTSCIDGEEEAQNSLHERISSAQTVPDDEQTPCVSKEDIPSSCSVVDDNRSLSGNVCPSPSSPDFQCSVETSKASSSGAVYEQEISSAQSMSVSRKYFLQSQVTPSHDSCMSGCDSDSESTVSTANVQSATTDYLLETLDKRTPTEGSYQQSLFTCEDSPPCKPDKSDVADSPDCGQKTAIWVQTNFDTLEKHTNKQCPLSESFSGPLPMTPRSQDETTLRRAASSSCTWACGLRGTSGHCLPSLHDLCKLWDEQSVDLLTRSLKYKQLITDPNLLSHEVRLAYDVPPLHGPPTIAWEIQSIERLLERLENREMLKELVKQQRDIIYTNIATHASRRERYQMYNKWGIRKLSTGRLRKVVYGMLWKDPKRYNESADLVMQYL</sequence>
<gene>
    <name evidence="8" type="ORF">CSSPJE1EN1_LOCUS14573</name>
</gene>
<dbReference type="EMBL" id="OZ020097">
    <property type="protein sequence ID" value="CAK9269095.1"/>
    <property type="molecule type" value="Genomic_DNA"/>
</dbReference>
<evidence type="ECO:0000256" key="6">
    <source>
        <dbReference type="ARBA" id="ARBA00023157"/>
    </source>
</evidence>
<name>A0ABP0WUG5_9BRYO</name>
<protein>
    <recommendedName>
        <fullName evidence="2">lysozyme</fullName>
        <ecNumber evidence="2">3.2.1.17</ecNumber>
    </recommendedName>
</protein>
<dbReference type="PANTHER" id="PTHR11195">
    <property type="entry name" value="DESTABILASE-RELATED"/>
    <property type="match status" value="1"/>
</dbReference>
<evidence type="ECO:0000313" key="9">
    <source>
        <dbReference type="Proteomes" id="UP001497444"/>
    </source>
</evidence>
<keyword evidence="4" id="KW-0081">Bacteriolytic enzyme</keyword>
<keyword evidence="7" id="KW-0326">Glycosidase</keyword>
<evidence type="ECO:0000256" key="4">
    <source>
        <dbReference type="ARBA" id="ARBA00022638"/>
    </source>
</evidence>
<dbReference type="SMART" id="SM00015">
    <property type="entry name" value="IQ"/>
    <property type="match status" value="2"/>
</dbReference>
<dbReference type="Proteomes" id="UP001497444">
    <property type="component" value="Chromosome 2"/>
</dbReference>
<evidence type="ECO:0000256" key="2">
    <source>
        <dbReference type="ARBA" id="ARBA00012732"/>
    </source>
</evidence>
<evidence type="ECO:0000256" key="1">
    <source>
        <dbReference type="ARBA" id="ARBA00000632"/>
    </source>
</evidence>
<keyword evidence="6" id="KW-1015">Disulfide bond</keyword>
<organism evidence="8 9">
    <name type="scientific">Sphagnum jensenii</name>
    <dbReference type="NCBI Taxonomy" id="128206"/>
    <lineage>
        <taxon>Eukaryota</taxon>
        <taxon>Viridiplantae</taxon>
        <taxon>Streptophyta</taxon>
        <taxon>Embryophyta</taxon>
        <taxon>Bryophyta</taxon>
        <taxon>Sphagnophytina</taxon>
        <taxon>Sphagnopsida</taxon>
        <taxon>Sphagnales</taxon>
        <taxon>Sphagnaceae</taxon>
        <taxon>Sphagnum</taxon>
    </lineage>
</organism>
<dbReference type="Pfam" id="PF00612">
    <property type="entry name" value="IQ"/>
    <property type="match status" value="1"/>
</dbReference>